<keyword evidence="2" id="KW-1185">Reference proteome</keyword>
<evidence type="ECO:0000313" key="2">
    <source>
        <dbReference type="Proteomes" id="UP000185544"/>
    </source>
</evidence>
<protein>
    <submittedName>
        <fullName evidence="1">Uncharacterized protein</fullName>
    </submittedName>
</protein>
<dbReference type="EMBL" id="CP016908">
    <property type="protein sequence ID" value="APS00756.1"/>
    <property type="molecule type" value="Genomic_DNA"/>
</dbReference>
<dbReference type="Proteomes" id="UP000185544">
    <property type="component" value="Chromosome"/>
</dbReference>
<evidence type="ECO:0000313" key="1">
    <source>
        <dbReference type="EMBL" id="APS00756.1"/>
    </source>
</evidence>
<name>A0A1L6MZ21_9BACT</name>
<dbReference type="AlphaFoldDB" id="A0A1L6MZ21"/>
<reference evidence="1 2" key="1">
    <citation type="submission" date="2016-08" db="EMBL/GenBank/DDBJ databases">
        <title>Identification and validation of antigenic proteins from Pajaroellobacter abortibovis using de-novo genome sequence assembly and reverse vaccinology.</title>
        <authorList>
            <person name="Welly B.T."/>
            <person name="Miller M.R."/>
            <person name="Stott J.L."/>
            <person name="Blanchard M.T."/>
            <person name="Islas-Trejo A.D."/>
            <person name="O'Rourke S.M."/>
            <person name="Young A.E."/>
            <person name="Medrano J.F."/>
            <person name="Van Eenennaam A.L."/>
        </authorList>
    </citation>
    <scope>NUCLEOTIDE SEQUENCE [LARGE SCALE GENOMIC DNA]</scope>
    <source>
        <strain evidence="1 2">BTF92-0548A/99-0131</strain>
    </source>
</reference>
<dbReference type="RefSeq" id="WP_075277425.1">
    <property type="nucleotide sequence ID" value="NZ_CP016908.1"/>
</dbReference>
<sequence>MGKLSERLIHTTIRDKVIKDCCALIEEEVQGKSGIAGLVIKGAYQAVKRIKPNIIHQAVEALLPEFAQALDPLYEEAIAQAMPVQSYFMQNQSQVTEALLAITDKRIENVSITLVKATYQKLRSGAKKHVESAIPKIGSMIERHTTS</sequence>
<dbReference type="OrthoDB" id="530636at2"/>
<accession>A0A1L6MZ21</accession>
<organism evidence="1 2">
    <name type="scientific">Pajaroellobacter abortibovis</name>
    <dbReference type="NCBI Taxonomy" id="1882918"/>
    <lineage>
        <taxon>Bacteria</taxon>
        <taxon>Pseudomonadati</taxon>
        <taxon>Myxococcota</taxon>
        <taxon>Polyangia</taxon>
        <taxon>Polyangiales</taxon>
        <taxon>Polyangiaceae</taxon>
    </lineage>
</organism>
<dbReference type="InterPro" id="IPR054211">
    <property type="entry name" value="DUF6918"/>
</dbReference>
<proteinExistence type="predicted"/>
<gene>
    <name evidence="1" type="ORF">BCY86_08745</name>
</gene>
<dbReference type="STRING" id="1882918.BCY86_08745"/>
<dbReference type="KEGG" id="pabo:BCY86_08745"/>
<dbReference type="Pfam" id="PF21893">
    <property type="entry name" value="DUF6918"/>
    <property type="match status" value="1"/>
</dbReference>